<proteinExistence type="predicted"/>
<comment type="caution">
    <text evidence="2">The sequence shown here is derived from an EMBL/GenBank/DDBJ whole genome shotgun (WGS) entry which is preliminary data.</text>
</comment>
<evidence type="ECO:0000313" key="3">
    <source>
        <dbReference type="Proteomes" id="UP001152562"/>
    </source>
</evidence>
<dbReference type="AlphaFoldDB" id="A0A9P0XI71"/>
<gene>
    <name evidence="2" type="ORF">PIBRA_LOCUS11814</name>
</gene>
<feature type="region of interest" description="Disordered" evidence="1">
    <location>
        <begin position="1"/>
        <end position="25"/>
    </location>
</feature>
<reference evidence="2" key="1">
    <citation type="submission" date="2022-05" db="EMBL/GenBank/DDBJ databases">
        <authorList>
            <person name="Okamura Y."/>
        </authorList>
    </citation>
    <scope>NUCLEOTIDE SEQUENCE</scope>
</reference>
<name>A0A9P0XI71_PIEBR</name>
<feature type="compositionally biased region" description="Basic and acidic residues" evidence="1">
    <location>
        <begin position="1"/>
        <end position="13"/>
    </location>
</feature>
<protein>
    <submittedName>
        <fullName evidence="2">Uncharacterized protein</fullName>
    </submittedName>
</protein>
<evidence type="ECO:0000256" key="1">
    <source>
        <dbReference type="SAM" id="MobiDB-lite"/>
    </source>
</evidence>
<sequence>MMKISWTEKRTNEETIPNPGYGRRKRNLSTIENRRGKMIGHLVRHDNLFKTILEGKIEDRTGRGRPRAAYIDQIKEKAEVVTYQEVKTLTQNRTD</sequence>
<dbReference type="Proteomes" id="UP001152562">
    <property type="component" value="Unassembled WGS sequence"/>
</dbReference>
<organism evidence="2 3">
    <name type="scientific">Pieris brassicae</name>
    <name type="common">White butterfly</name>
    <name type="synonym">Large white butterfly</name>
    <dbReference type="NCBI Taxonomy" id="7116"/>
    <lineage>
        <taxon>Eukaryota</taxon>
        <taxon>Metazoa</taxon>
        <taxon>Ecdysozoa</taxon>
        <taxon>Arthropoda</taxon>
        <taxon>Hexapoda</taxon>
        <taxon>Insecta</taxon>
        <taxon>Pterygota</taxon>
        <taxon>Neoptera</taxon>
        <taxon>Endopterygota</taxon>
        <taxon>Lepidoptera</taxon>
        <taxon>Glossata</taxon>
        <taxon>Ditrysia</taxon>
        <taxon>Papilionoidea</taxon>
        <taxon>Pieridae</taxon>
        <taxon>Pierinae</taxon>
        <taxon>Pieris</taxon>
    </lineage>
</organism>
<evidence type="ECO:0000313" key="2">
    <source>
        <dbReference type="EMBL" id="CAH4035794.1"/>
    </source>
</evidence>
<accession>A0A9P0XI71</accession>
<keyword evidence="3" id="KW-1185">Reference proteome</keyword>
<dbReference type="EMBL" id="CALOZG010000045">
    <property type="protein sequence ID" value="CAH4035794.1"/>
    <property type="molecule type" value="Genomic_DNA"/>
</dbReference>